<name>A0A1G5WAT7_9HYPH</name>
<accession>A0A1G5WAT7</accession>
<dbReference type="STRING" id="1165689.SAMN02927914_01324"/>
<gene>
    <name evidence="1" type="ORF">SAMN02927914_01324</name>
</gene>
<dbReference type="EMBL" id="FMXM01000003">
    <property type="protein sequence ID" value="SDA55044.1"/>
    <property type="molecule type" value="Genomic_DNA"/>
</dbReference>
<proteinExistence type="predicted"/>
<organism evidence="1 2">
    <name type="scientific">Mesorhizobium qingshengii</name>
    <dbReference type="NCBI Taxonomy" id="1165689"/>
    <lineage>
        <taxon>Bacteria</taxon>
        <taxon>Pseudomonadati</taxon>
        <taxon>Pseudomonadota</taxon>
        <taxon>Alphaproteobacteria</taxon>
        <taxon>Hyphomicrobiales</taxon>
        <taxon>Phyllobacteriaceae</taxon>
        <taxon>Mesorhizobium</taxon>
    </lineage>
</organism>
<dbReference type="RefSeq" id="WP_143019396.1">
    <property type="nucleotide sequence ID" value="NZ_FMXM01000003.1"/>
</dbReference>
<dbReference type="OrthoDB" id="8085906at2"/>
<protein>
    <submittedName>
        <fullName evidence="1">Uncharacterized protein</fullName>
    </submittedName>
</protein>
<dbReference type="AlphaFoldDB" id="A0A1G5WAT7"/>
<evidence type="ECO:0000313" key="1">
    <source>
        <dbReference type="EMBL" id="SDA55044.1"/>
    </source>
</evidence>
<reference evidence="1 2" key="1">
    <citation type="submission" date="2016-10" db="EMBL/GenBank/DDBJ databases">
        <authorList>
            <person name="de Groot N.N."/>
        </authorList>
    </citation>
    <scope>NUCLEOTIDE SEQUENCE [LARGE SCALE GENOMIC DNA]</scope>
    <source>
        <strain evidence="1 2">CGMCC 1.12097</strain>
    </source>
</reference>
<sequence>MPLTLRTTLCETRDALHVLRRALFISGHTKSMEGIDSLIGVAEDKAVQAINAIDRAEIRRPVLVAVANPAAPAAIVLPIAQPKKLGELRDQGMGLSVYCGNPRCGHLRALELDGLIEIYGTHYDFITERRLASKLVCKRCQNAGGRLVVVSDKRPRY</sequence>
<dbReference type="Proteomes" id="UP000198588">
    <property type="component" value="Unassembled WGS sequence"/>
</dbReference>
<evidence type="ECO:0000313" key="2">
    <source>
        <dbReference type="Proteomes" id="UP000198588"/>
    </source>
</evidence>